<comment type="caution">
    <text evidence="7">The sequence shown here is derived from an EMBL/GenBank/DDBJ whole genome shotgun (WGS) entry which is preliminary data.</text>
</comment>
<dbReference type="PANTHER" id="PTHR13484:SF0">
    <property type="entry name" value="PRE-MRNA 3'-END-PROCESSING FACTOR FIP1"/>
    <property type="match status" value="1"/>
</dbReference>
<dbReference type="GO" id="GO:0006397">
    <property type="term" value="P:mRNA processing"/>
    <property type="evidence" value="ECO:0007669"/>
    <property type="project" value="UniProtKB-KW"/>
</dbReference>
<organism evidence="7 8">
    <name type="scientific">Hypsibius exemplaris</name>
    <name type="common">Freshwater tardigrade</name>
    <dbReference type="NCBI Taxonomy" id="2072580"/>
    <lineage>
        <taxon>Eukaryota</taxon>
        <taxon>Metazoa</taxon>
        <taxon>Ecdysozoa</taxon>
        <taxon>Tardigrada</taxon>
        <taxon>Eutardigrada</taxon>
        <taxon>Parachela</taxon>
        <taxon>Hypsibioidea</taxon>
        <taxon>Hypsibiidae</taxon>
        <taxon>Hypsibius</taxon>
    </lineage>
</organism>
<feature type="domain" description="Pre-mRNA polyadenylation factor Fip1" evidence="6">
    <location>
        <begin position="137"/>
        <end position="179"/>
    </location>
</feature>
<keyword evidence="3" id="KW-0507">mRNA processing</keyword>
<dbReference type="GO" id="GO:0005847">
    <property type="term" value="C:mRNA cleavage and polyadenylation specificity factor complex"/>
    <property type="evidence" value="ECO:0007669"/>
    <property type="project" value="TreeGrafter"/>
</dbReference>
<evidence type="ECO:0000259" key="6">
    <source>
        <dbReference type="Pfam" id="PF05182"/>
    </source>
</evidence>
<dbReference type="PANTHER" id="PTHR13484">
    <property type="entry name" value="FIP1-LIKE 1 PROTEIN"/>
    <property type="match status" value="1"/>
</dbReference>
<evidence type="ECO:0000256" key="5">
    <source>
        <dbReference type="SAM" id="MobiDB-lite"/>
    </source>
</evidence>
<dbReference type="AlphaFoldDB" id="A0A9X6RNC8"/>
<feature type="region of interest" description="Disordered" evidence="5">
    <location>
        <begin position="1"/>
        <end position="98"/>
    </location>
</feature>
<keyword evidence="8" id="KW-1185">Reference proteome</keyword>
<comment type="subcellular location">
    <subcellularLocation>
        <location evidence="1">Nucleus</location>
    </subcellularLocation>
</comment>
<dbReference type="Pfam" id="PF05182">
    <property type="entry name" value="Fip1"/>
    <property type="match status" value="1"/>
</dbReference>
<name>A0A9X6RNC8_HYPEX</name>
<evidence type="ECO:0000313" key="8">
    <source>
        <dbReference type="Proteomes" id="UP000192578"/>
    </source>
</evidence>
<accession>A0A9X6RNC8</accession>
<protein>
    <submittedName>
        <fullName evidence="7">Pre-mRNA 3'-end-processing factor FIP1</fullName>
    </submittedName>
</protein>
<gene>
    <name evidence="7" type="ORF">BV898_18319</name>
</gene>
<feature type="compositionally biased region" description="Acidic residues" evidence="5">
    <location>
        <begin position="1"/>
        <end position="11"/>
    </location>
</feature>
<evidence type="ECO:0000256" key="2">
    <source>
        <dbReference type="ARBA" id="ARBA00007459"/>
    </source>
</evidence>
<comment type="similarity">
    <text evidence="2">Belongs to the FIP1 family.</text>
</comment>
<dbReference type="InterPro" id="IPR051187">
    <property type="entry name" value="Pre-mRNA_3'-end_processing_reg"/>
</dbReference>
<feature type="region of interest" description="Disordered" evidence="5">
    <location>
        <begin position="270"/>
        <end position="292"/>
    </location>
</feature>
<feature type="compositionally biased region" description="Acidic residues" evidence="5">
    <location>
        <begin position="74"/>
        <end position="83"/>
    </location>
</feature>
<dbReference type="Proteomes" id="UP000192578">
    <property type="component" value="Unassembled WGS sequence"/>
</dbReference>
<sequence length="314" mass="35499">MSSDEPVEVEEVEKKKNENETSNEIAAEAERQEEIPVDAVAEAGSADSAGALESGELAEPATKKAKLDVLVPENYEDEEEDFPDEWKGEGEEDEEEGFEISIDDVNKPRIDFRKNFLNKKNVDFSDIPEINGVPVNEFNIDNLEDKPWKKPGADIADYFNYGFTEDTWKMYCDKQRRMRNEAHDMASQITTLKNDNSKYKDTPGQSSQAPPPFRAQFRRRPGPEGGPSLGNFERPSPMMMPMPGMPFLPGMMHPGMNMMMRPGMMGRMDDRGRQDHQRTMGNMPQYDSGMRRQLTTVVRIDTSGNTDSAPPKDS</sequence>
<dbReference type="OrthoDB" id="1917198at2759"/>
<evidence type="ECO:0000256" key="4">
    <source>
        <dbReference type="ARBA" id="ARBA00023242"/>
    </source>
</evidence>
<keyword evidence="4" id="KW-0539">Nucleus</keyword>
<evidence type="ECO:0000256" key="3">
    <source>
        <dbReference type="ARBA" id="ARBA00022664"/>
    </source>
</evidence>
<proteinExistence type="inferred from homology"/>
<dbReference type="InterPro" id="IPR007854">
    <property type="entry name" value="Fip1_dom"/>
</dbReference>
<evidence type="ECO:0000313" key="7">
    <source>
        <dbReference type="EMBL" id="OWA53900.1"/>
    </source>
</evidence>
<feature type="region of interest" description="Disordered" evidence="5">
    <location>
        <begin position="192"/>
        <end position="236"/>
    </location>
</feature>
<evidence type="ECO:0000256" key="1">
    <source>
        <dbReference type="ARBA" id="ARBA00004123"/>
    </source>
</evidence>
<reference evidence="8" key="1">
    <citation type="submission" date="2017-01" db="EMBL/GenBank/DDBJ databases">
        <title>Comparative genomics of anhydrobiosis in the tardigrade Hypsibius dujardini.</title>
        <authorList>
            <person name="Yoshida Y."/>
            <person name="Koutsovoulos G."/>
            <person name="Laetsch D."/>
            <person name="Stevens L."/>
            <person name="Kumar S."/>
            <person name="Horikawa D."/>
            <person name="Ishino K."/>
            <person name="Komine S."/>
            <person name="Tomita M."/>
            <person name="Blaxter M."/>
            <person name="Arakawa K."/>
        </authorList>
    </citation>
    <scope>NUCLEOTIDE SEQUENCE [LARGE SCALE GENOMIC DNA]</scope>
    <source>
        <strain evidence="8">Z151</strain>
    </source>
</reference>
<dbReference type="EMBL" id="MTYJ01000355">
    <property type="protein sequence ID" value="OWA53900.1"/>
    <property type="molecule type" value="Genomic_DNA"/>
</dbReference>